<dbReference type="InterPro" id="IPR001867">
    <property type="entry name" value="OmpR/PhoB-type_DNA-bd"/>
</dbReference>
<dbReference type="SUPFAM" id="SSF48452">
    <property type="entry name" value="TPR-like"/>
    <property type="match status" value="2"/>
</dbReference>
<dbReference type="InterPro" id="IPR002182">
    <property type="entry name" value="NB-ARC"/>
</dbReference>
<dbReference type="GO" id="GO:0000160">
    <property type="term" value="P:phosphorelay signal transduction system"/>
    <property type="evidence" value="ECO:0007669"/>
    <property type="project" value="InterPro"/>
</dbReference>
<dbReference type="InterPro" id="IPR016032">
    <property type="entry name" value="Sig_transdc_resp-reg_C-effctor"/>
</dbReference>
<dbReference type="PRINTS" id="PR00364">
    <property type="entry name" value="DISEASERSIST"/>
</dbReference>
<dbReference type="PANTHER" id="PTHR35807:SF1">
    <property type="entry name" value="TRANSCRIPTIONAL REGULATOR REDD"/>
    <property type="match status" value="1"/>
</dbReference>
<evidence type="ECO:0000256" key="4">
    <source>
        <dbReference type="ARBA" id="ARBA00023163"/>
    </source>
</evidence>
<accession>A0A3M2LS36</accession>
<sequence>MDSDRGLRFAVLGPVRAFRDGTELPLGGPQQRAFVAALLAAGGRGLPMDRLVAALWGDEPPARAVGTVRTYASRLRRALEHDRSRPEILLSEGDGYALVVPDDAVDARAFEAAVARAGEAPHPAARRDLLDGALGGFTGVPLTGVPGPDADAWRTRLAERRLDVLLTRLDLDLSLGRHAAAVAELGLLAKEHPLDERVHGLLMTGLYRCGRQAEALAAFAEARRVLEAELGVRPGPGLTGLHQRILRNDPSLDAGDHEAVSFPDPLPAPEPRPEPERPVLPRPAALPADLPDFTGRAALAAELARALTVPAEERAAPLVVGLCGVGGVGKTALAVHVAHAVRAAYPDGQLYIDLQGVGENPLDPCVVLAGFLRALGVPKDAVPDGEAERAALLRSRLADRRVLILLDNARDAAQIRPLLPGDRGCAVLVTARARQGGLPGARHVDLDVLDPVEAIELFAAIAGRDRVAAERAAVVDIVGLCGLLPLAVRIVAARLAARPSWTVATLAARLADGRRRLAEMRIGSLAVEATFRLGHDQLTPAQARAFRLLALPDANGLSAEAAAAALGETDVLAVEDLLESLVDLGLLDSTAPGRYRYHDLLWLFARQTAERLDDADARVVVPVRLLTHLLTVQRAVTGLVRPGLFTSGTSETASAPAPGIDSAPGFDSAARARDWTFGHLDMMLTIVRQIAREGTAPAMAADLLFALDPLIEEGYRWCEVESAARALAGDASGPYAQGRARYVLGRVAVHTSRLDEAGESAGRAAELAAFVGDTALRVASHDLLAHVAFYRLRPREAAGHLERALALGRELGDRAGEMERLASLAYTHVELDEPERAIDWAEAARDLARDLGYGAGEAYALYTLGMALDRAGWLDEAVARYDDALAICWSQGLRARESYVLLRLAETQLRRDRPEEALATAGQSLAIGREIGEEFQVGRARVALGRAHAALGDTAAARARWTEALDVFTRLEVAEADEVRALLSGLRAQREP</sequence>
<dbReference type="SMART" id="SM00862">
    <property type="entry name" value="Trans_reg_C"/>
    <property type="match status" value="1"/>
</dbReference>
<dbReference type="SUPFAM" id="SSF46894">
    <property type="entry name" value="C-terminal effector domain of the bipartite response regulators"/>
    <property type="match status" value="1"/>
</dbReference>
<dbReference type="GO" id="GO:0043531">
    <property type="term" value="F:ADP binding"/>
    <property type="evidence" value="ECO:0007669"/>
    <property type="project" value="InterPro"/>
</dbReference>
<evidence type="ECO:0000313" key="8">
    <source>
        <dbReference type="EMBL" id="RMI40274.1"/>
    </source>
</evidence>
<reference evidence="8 9" key="1">
    <citation type="submission" date="2018-10" db="EMBL/GenBank/DDBJ databases">
        <title>Isolation from soil.</title>
        <authorList>
            <person name="Hu J."/>
        </authorList>
    </citation>
    <scope>NUCLEOTIDE SEQUENCE [LARGE SCALE GENOMIC DNA]</scope>
    <source>
        <strain evidence="8 9">NEAU-Ht49</strain>
    </source>
</reference>
<dbReference type="InterPro" id="IPR011990">
    <property type="entry name" value="TPR-like_helical_dom_sf"/>
</dbReference>
<comment type="similarity">
    <text evidence="1">Belongs to the AfsR/DnrI/RedD regulatory family.</text>
</comment>
<dbReference type="OrthoDB" id="5521887at2"/>
<organism evidence="8 9">
    <name type="scientific">Actinomadura harenae</name>
    <dbReference type="NCBI Taxonomy" id="2483351"/>
    <lineage>
        <taxon>Bacteria</taxon>
        <taxon>Bacillati</taxon>
        <taxon>Actinomycetota</taxon>
        <taxon>Actinomycetes</taxon>
        <taxon>Streptosporangiales</taxon>
        <taxon>Thermomonosporaceae</taxon>
        <taxon>Actinomadura</taxon>
    </lineage>
</organism>
<dbReference type="InterPro" id="IPR036388">
    <property type="entry name" value="WH-like_DNA-bd_sf"/>
</dbReference>
<evidence type="ECO:0000259" key="7">
    <source>
        <dbReference type="PROSITE" id="PS51755"/>
    </source>
</evidence>
<dbReference type="InterPro" id="IPR019734">
    <property type="entry name" value="TPR_rpt"/>
</dbReference>
<gene>
    <name evidence="8" type="ORF">EBO15_26980</name>
</gene>
<dbReference type="Gene3D" id="1.25.40.10">
    <property type="entry name" value="Tetratricopeptide repeat domain"/>
    <property type="match status" value="3"/>
</dbReference>
<dbReference type="AlphaFoldDB" id="A0A3M2LS36"/>
<dbReference type="Pfam" id="PF00486">
    <property type="entry name" value="Trans_reg_C"/>
    <property type="match status" value="1"/>
</dbReference>
<evidence type="ECO:0000313" key="9">
    <source>
        <dbReference type="Proteomes" id="UP000282674"/>
    </source>
</evidence>
<dbReference type="CDD" id="cd15831">
    <property type="entry name" value="BTAD"/>
    <property type="match status" value="1"/>
</dbReference>
<dbReference type="EMBL" id="RFFG01000056">
    <property type="protein sequence ID" value="RMI40274.1"/>
    <property type="molecule type" value="Genomic_DNA"/>
</dbReference>
<protein>
    <submittedName>
        <fullName evidence="8">SARP family transcriptional regulator</fullName>
    </submittedName>
</protein>
<keyword evidence="4" id="KW-0804">Transcription</keyword>
<comment type="caution">
    <text evidence="8">The sequence shown here is derived from an EMBL/GenBank/DDBJ whole genome shotgun (WGS) entry which is preliminary data.</text>
</comment>
<dbReference type="SMART" id="SM00028">
    <property type="entry name" value="TPR"/>
    <property type="match status" value="5"/>
</dbReference>
<evidence type="ECO:0000256" key="6">
    <source>
        <dbReference type="SAM" id="MobiDB-lite"/>
    </source>
</evidence>
<dbReference type="Pfam" id="PF03704">
    <property type="entry name" value="BTAD"/>
    <property type="match status" value="1"/>
</dbReference>
<dbReference type="InterPro" id="IPR051677">
    <property type="entry name" value="AfsR-DnrI-RedD_regulator"/>
</dbReference>
<dbReference type="Gene3D" id="3.40.50.300">
    <property type="entry name" value="P-loop containing nucleotide triphosphate hydrolases"/>
    <property type="match status" value="1"/>
</dbReference>
<dbReference type="PROSITE" id="PS51755">
    <property type="entry name" value="OMPR_PHOB"/>
    <property type="match status" value="1"/>
</dbReference>
<keyword evidence="3 5" id="KW-0238">DNA-binding</keyword>
<feature type="DNA-binding region" description="OmpR/PhoB-type" evidence="5">
    <location>
        <begin position="1"/>
        <end position="100"/>
    </location>
</feature>
<dbReference type="PANTHER" id="PTHR35807">
    <property type="entry name" value="TRANSCRIPTIONAL REGULATOR REDD-RELATED"/>
    <property type="match status" value="1"/>
</dbReference>
<evidence type="ECO:0000256" key="3">
    <source>
        <dbReference type="ARBA" id="ARBA00023125"/>
    </source>
</evidence>
<dbReference type="GO" id="GO:0003677">
    <property type="term" value="F:DNA binding"/>
    <property type="evidence" value="ECO:0007669"/>
    <property type="project" value="UniProtKB-UniRule"/>
</dbReference>
<feature type="region of interest" description="Disordered" evidence="6">
    <location>
        <begin position="248"/>
        <end position="282"/>
    </location>
</feature>
<name>A0A3M2LS36_9ACTN</name>
<dbReference type="Pfam" id="PF00931">
    <property type="entry name" value="NB-ARC"/>
    <property type="match status" value="1"/>
</dbReference>
<proteinExistence type="inferred from homology"/>
<dbReference type="SUPFAM" id="SSF52540">
    <property type="entry name" value="P-loop containing nucleoside triphosphate hydrolases"/>
    <property type="match status" value="1"/>
</dbReference>
<dbReference type="GO" id="GO:0006355">
    <property type="term" value="P:regulation of DNA-templated transcription"/>
    <property type="evidence" value="ECO:0007669"/>
    <property type="project" value="InterPro"/>
</dbReference>
<evidence type="ECO:0000256" key="5">
    <source>
        <dbReference type="PROSITE-ProRule" id="PRU01091"/>
    </source>
</evidence>
<feature type="domain" description="OmpR/PhoB-type" evidence="7">
    <location>
        <begin position="1"/>
        <end position="100"/>
    </location>
</feature>
<dbReference type="SMART" id="SM01043">
    <property type="entry name" value="BTAD"/>
    <property type="match status" value="1"/>
</dbReference>
<evidence type="ECO:0000256" key="2">
    <source>
        <dbReference type="ARBA" id="ARBA00023015"/>
    </source>
</evidence>
<keyword evidence="2" id="KW-0805">Transcription regulation</keyword>
<dbReference type="Gene3D" id="1.10.10.10">
    <property type="entry name" value="Winged helix-like DNA-binding domain superfamily/Winged helix DNA-binding domain"/>
    <property type="match status" value="1"/>
</dbReference>
<dbReference type="Proteomes" id="UP000282674">
    <property type="component" value="Unassembled WGS sequence"/>
</dbReference>
<evidence type="ECO:0000256" key="1">
    <source>
        <dbReference type="ARBA" id="ARBA00005820"/>
    </source>
</evidence>
<keyword evidence="9" id="KW-1185">Reference proteome</keyword>
<dbReference type="InterPro" id="IPR005158">
    <property type="entry name" value="BTAD"/>
</dbReference>
<dbReference type="RefSeq" id="WP_122197254.1">
    <property type="nucleotide sequence ID" value="NZ_JBHSKC010000006.1"/>
</dbReference>
<dbReference type="InterPro" id="IPR027417">
    <property type="entry name" value="P-loop_NTPase"/>
</dbReference>